<dbReference type="Proteomes" id="UP001623348">
    <property type="component" value="Unassembled WGS sequence"/>
</dbReference>
<evidence type="ECO:0000313" key="1">
    <source>
        <dbReference type="EMBL" id="GAB0177974.1"/>
    </source>
</evidence>
<reference evidence="1 2" key="1">
    <citation type="submission" date="2024-06" db="EMBL/GenBank/DDBJ databases">
        <title>The draft genome of Grus japonensis, version 3.</title>
        <authorList>
            <person name="Nabeshima K."/>
            <person name="Suzuki S."/>
            <person name="Onuma M."/>
        </authorList>
    </citation>
    <scope>NUCLEOTIDE SEQUENCE [LARGE SCALE GENOMIC DNA]</scope>
    <source>
        <strain evidence="1 2">451A</strain>
    </source>
</reference>
<keyword evidence="2" id="KW-1185">Reference proteome</keyword>
<protein>
    <submittedName>
        <fullName evidence="1">Uncharacterized protein</fullName>
    </submittedName>
</protein>
<dbReference type="AlphaFoldDB" id="A0ABC9VX55"/>
<gene>
    <name evidence="1" type="ORF">GRJ2_000262700</name>
</gene>
<evidence type="ECO:0000313" key="2">
    <source>
        <dbReference type="Proteomes" id="UP001623348"/>
    </source>
</evidence>
<sequence length="84" mass="9935">MYQIKHGIVEEENYCILGLLKEELSRWDHFQGWSEKQIHKDPALMLERNFMCLAEMEKNEKQAGFLEKEGGKCLMELYCCGTLF</sequence>
<comment type="caution">
    <text evidence="1">The sequence shown here is derived from an EMBL/GenBank/DDBJ whole genome shotgun (WGS) entry which is preliminary data.</text>
</comment>
<dbReference type="EMBL" id="BAAFJT010000001">
    <property type="protein sequence ID" value="GAB0177974.1"/>
    <property type="molecule type" value="Genomic_DNA"/>
</dbReference>
<organism evidence="1 2">
    <name type="scientific">Grus japonensis</name>
    <name type="common">Japanese crane</name>
    <name type="synonym">Red-crowned crane</name>
    <dbReference type="NCBI Taxonomy" id="30415"/>
    <lineage>
        <taxon>Eukaryota</taxon>
        <taxon>Metazoa</taxon>
        <taxon>Chordata</taxon>
        <taxon>Craniata</taxon>
        <taxon>Vertebrata</taxon>
        <taxon>Euteleostomi</taxon>
        <taxon>Archelosauria</taxon>
        <taxon>Archosauria</taxon>
        <taxon>Dinosauria</taxon>
        <taxon>Saurischia</taxon>
        <taxon>Theropoda</taxon>
        <taxon>Coelurosauria</taxon>
        <taxon>Aves</taxon>
        <taxon>Neognathae</taxon>
        <taxon>Neoaves</taxon>
        <taxon>Gruiformes</taxon>
        <taxon>Gruidae</taxon>
        <taxon>Grus</taxon>
    </lineage>
</organism>
<name>A0ABC9VX55_GRUJA</name>
<proteinExistence type="predicted"/>
<accession>A0ABC9VX55</accession>